<evidence type="ECO:0000256" key="3">
    <source>
        <dbReference type="ARBA" id="ARBA00022448"/>
    </source>
</evidence>
<evidence type="ECO:0000256" key="8">
    <source>
        <dbReference type="ARBA" id="ARBA00023136"/>
    </source>
</evidence>
<evidence type="ECO:0000256" key="1">
    <source>
        <dbReference type="ARBA" id="ARBA00004651"/>
    </source>
</evidence>
<gene>
    <name evidence="12" type="ordered locus">Spirs_1119</name>
</gene>
<dbReference type="HOGENOM" id="CLU_028880_0_2_12"/>
<evidence type="ECO:0000256" key="10">
    <source>
        <dbReference type="ARBA" id="ARBA00039381"/>
    </source>
</evidence>
<organism evidence="12 13">
    <name type="scientific">Sediminispirochaeta smaragdinae (strain DSM 11293 / JCM 15392 / SEBR 4228)</name>
    <name type="common">Spirochaeta smaragdinae</name>
    <dbReference type="NCBI Taxonomy" id="573413"/>
    <lineage>
        <taxon>Bacteria</taxon>
        <taxon>Pseudomonadati</taxon>
        <taxon>Spirochaetota</taxon>
        <taxon>Spirochaetia</taxon>
        <taxon>Spirochaetales</taxon>
        <taxon>Spirochaetaceae</taxon>
        <taxon>Sediminispirochaeta</taxon>
    </lineage>
</organism>
<evidence type="ECO:0000256" key="4">
    <source>
        <dbReference type="ARBA" id="ARBA00022475"/>
    </source>
</evidence>
<comment type="subcellular location">
    <subcellularLocation>
        <location evidence="1">Cell membrane</location>
        <topology evidence="1">Multi-pass membrane protein</topology>
    </subcellularLocation>
</comment>
<feature type="transmembrane region" description="Helical" evidence="11">
    <location>
        <begin position="299"/>
        <end position="319"/>
    </location>
</feature>
<sequence>MESLKKQNNNLPPVTSRKESLISLLSENKMFVILAMAYLLLGILTRGAYFAPDNFLYMVQAESGVGILTFGVTFCIISGGIDLSLGSVVSLSSVVAGSFAQKLAYSAKIFPGMAPYPAVVALLIGLAVGLAVGFTNGMFIAYTRIHPFIATLGSMCIARGLALVYTKGQPVSQLTDSFNKFGNIHIWGDVTGIMVFFIICGAISWYLLNQTRFGRSVYAIGGNLAGNSAAARVVGINVEHNLVKVYALSGLFAGLGGVLIAARTGAGNPTLGLNMELDAIAAATIGGVSQRGGIGRISGVFAGILILGIVKSALIYLGISSYFQDIVKGVIIIFAVVLDMTGQKNN</sequence>
<evidence type="ECO:0000256" key="9">
    <source>
        <dbReference type="ARBA" id="ARBA00025439"/>
    </source>
</evidence>
<dbReference type="PANTHER" id="PTHR32196:SF71">
    <property type="entry name" value="AUTOINDUCER 2 IMPORT SYSTEM PERMEASE PROTEIN LSRD"/>
    <property type="match status" value="1"/>
</dbReference>
<evidence type="ECO:0000256" key="7">
    <source>
        <dbReference type="ARBA" id="ARBA00022989"/>
    </source>
</evidence>
<keyword evidence="7 11" id="KW-1133">Transmembrane helix</keyword>
<dbReference type="OrthoDB" id="368246at2"/>
<protein>
    <recommendedName>
        <fullName evidence="10">Autoinducer 2 import system permease protein LsrD</fullName>
    </recommendedName>
</protein>
<feature type="transmembrane region" description="Helical" evidence="11">
    <location>
        <begin position="55"/>
        <end position="76"/>
    </location>
</feature>
<dbReference type="AlphaFoldDB" id="E1R100"/>
<comment type="function">
    <text evidence="9">Part of the ABC transporter complex LsrABCD involved in autoinducer 2 (AI-2) import. Probably responsible for the translocation of the substrate across the membrane.</text>
</comment>
<dbReference type="Pfam" id="PF02653">
    <property type="entry name" value="BPD_transp_2"/>
    <property type="match status" value="1"/>
</dbReference>
<dbReference type="CDD" id="cd06579">
    <property type="entry name" value="TM_PBP1_transp_AraH_like"/>
    <property type="match status" value="1"/>
</dbReference>
<accession>E1R100</accession>
<name>E1R100_SEDSS</name>
<proteinExistence type="predicted"/>
<dbReference type="GO" id="GO:0022857">
    <property type="term" value="F:transmembrane transporter activity"/>
    <property type="evidence" value="ECO:0007669"/>
    <property type="project" value="InterPro"/>
</dbReference>
<reference evidence="12 13" key="1">
    <citation type="journal article" date="2010" name="Stand. Genomic Sci.">
        <title>Complete genome sequence of Spirochaeta smaragdinae type strain (SEBR 4228).</title>
        <authorList>
            <person name="Mavromatis K."/>
            <person name="Yasawong M."/>
            <person name="Chertkov O."/>
            <person name="Lapidus A."/>
            <person name="Lucas S."/>
            <person name="Nolan M."/>
            <person name="Del Rio T.G."/>
            <person name="Tice H."/>
            <person name="Cheng J.F."/>
            <person name="Pitluck S."/>
            <person name="Liolios K."/>
            <person name="Ivanova N."/>
            <person name="Tapia R."/>
            <person name="Han C."/>
            <person name="Bruce D."/>
            <person name="Goodwin L."/>
            <person name="Pati A."/>
            <person name="Chen A."/>
            <person name="Palaniappan K."/>
            <person name="Land M."/>
            <person name="Hauser L."/>
            <person name="Chang Y.J."/>
            <person name="Jeffries C.D."/>
            <person name="Detter J.C."/>
            <person name="Rohde M."/>
            <person name="Brambilla E."/>
            <person name="Spring S."/>
            <person name="Goker M."/>
            <person name="Sikorski J."/>
            <person name="Woyke T."/>
            <person name="Bristow J."/>
            <person name="Eisen J.A."/>
            <person name="Markowitz V."/>
            <person name="Hugenholtz P."/>
            <person name="Klenk H.P."/>
            <person name="Kyrpides N.C."/>
        </authorList>
    </citation>
    <scope>NUCLEOTIDE SEQUENCE [LARGE SCALE GENOMIC DNA]</scope>
    <source>
        <strain evidence="13">DSM 11293 / JCM 15392 / SEBR 4228</strain>
    </source>
</reference>
<evidence type="ECO:0000256" key="6">
    <source>
        <dbReference type="ARBA" id="ARBA00022692"/>
    </source>
</evidence>
<keyword evidence="4" id="KW-1003">Cell membrane</keyword>
<dbReference type="eggNOG" id="COG1172">
    <property type="taxonomic scope" value="Bacteria"/>
</dbReference>
<keyword evidence="8 11" id="KW-0472">Membrane</keyword>
<evidence type="ECO:0000256" key="11">
    <source>
        <dbReference type="SAM" id="Phobius"/>
    </source>
</evidence>
<evidence type="ECO:0000313" key="12">
    <source>
        <dbReference type="EMBL" id="ADK80249.1"/>
    </source>
</evidence>
<keyword evidence="6 11" id="KW-0812">Transmembrane</keyword>
<dbReference type="GO" id="GO:0005886">
    <property type="term" value="C:plasma membrane"/>
    <property type="evidence" value="ECO:0007669"/>
    <property type="project" value="UniProtKB-SubCell"/>
</dbReference>
<dbReference type="InterPro" id="IPR001851">
    <property type="entry name" value="ABC_transp_permease"/>
</dbReference>
<dbReference type="EMBL" id="CP002116">
    <property type="protein sequence ID" value="ADK80249.1"/>
    <property type="molecule type" value="Genomic_DNA"/>
</dbReference>
<keyword evidence="3" id="KW-0813">Transport</keyword>
<dbReference type="PANTHER" id="PTHR32196">
    <property type="entry name" value="ABC TRANSPORTER PERMEASE PROTEIN YPHD-RELATED-RELATED"/>
    <property type="match status" value="1"/>
</dbReference>
<feature type="transmembrane region" description="Helical" evidence="11">
    <location>
        <begin position="325"/>
        <end position="342"/>
    </location>
</feature>
<evidence type="ECO:0000313" key="13">
    <source>
        <dbReference type="Proteomes" id="UP000002318"/>
    </source>
</evidence>
<evidence type="ECO:0000256" key="5">
    <source>
        <dbReference type="ARBA" id="ARBA00022519"/>
    </source>
</evidence>
<comment type="subunit">
    <text evidence="2">The complex is composed of two ATP-binding proteins (LsrA), two transmembrane proteins (LsrC and LsrD) and a solute-binding protein (LsrB).</text>
</comment>
<feature type="transmembrane region" description="Helical" evidence="11">
    <location>
        <begin position="186"/>
        <end position="208"/>
    </location>
</feature>
<feature type="transmembrane region" description="Helical" evidence="11">
    <location>
        <begin position="30"/>
        <end position="49"/>
    </location>
</feature>
<dbReference type="Proteomes" id="UP000002318">
    <property type="component" value="Chromosome"/>
</dbReference>
<feature type="transmembrane region" description="Helical" evidence="11">
    <location>
        <begin position="116"/>
        <end position="141"/>
    </location>
</feature>
<feature type="transmembrane region" description="Helical" evidence="11">
    <location>
        <begin position="148"/>
        <end position="166"/>
    </location>
</feature>
<keyword evidence="13" id="KW-1185">Reference proteome</keyword>
<dbReference type="RefSeq" id="WP_013253713.1">
    <property type="nucleotide sequence ID" value="NC_014364.1"/>
</dbReference>
<keyword evidence="5" id="KW-0997">Cell inner membrane</keyword>
<dbReference type="STRING" id="573413.Spirs_1119"/>
<dbReference type="KEGG" id="ssm:Spirs_1119"/>
<evidence type="ECO:0000256" key="2">
    <source>
        <dbReference type="ARBA" id="ARBA00011262"/>
    </source>
</evidence>